<keyword evidence="2 3" id="KW-0802">TPR repeat</keyword>
<dbReference type="Pfam" id="PF13432">
    <property type="entry name" value="TPR_16"/>
    <property type="match status" value="1"/>
</dbReference>
<proteinExistence type="predicted"/>
<dbReference type="EMBL" id="JACHGY010000001">
    <property type="protein sequence ID" value="MBB6429389.1"/>
    <property type="molecule type" value="Genomic_DNA"/>
</dbReference>
<accession>A0A7X0LK27</accession>
<keyword evidence="1" id="KW-0677">Repeat</keyword>
<gene>
    <name evidence="5" type="ORF">HNQ40_001195</name>
</gene>
<dbReference type="Pfam" id="PF14559">
    <property type="entry name" value="TPR_19"/>
    <property type="match status" value="1"/>
</dbReference>
<reference evidence="5 6" key="1">
    <citation type="submission" date="2020-08" db="EMBL/GenBank/DDBJ databases">
        <title>Genomic Encyclopedia of Type Strains, Phase IV (KMG-IV): sequencing the most valuable type-strain genomes for metagenomic binning, comparative biology and taxonomic classification.</title>
        <authorList>
            <person name="Goeker M."/>
        </authorList>
    </citation>
    <scope>NUCLEOTIDE SEQUENCE [LARGE SCALE GENOMIC DNA]</scope>
    <source>
        <strain evidence="5 6">DSM 103725</strain>
    </source>
</reference>
<feature type="region of interest" description="Disordered" evidence="4">
    <location>
        <begin position="35"/>
        <end position="54"/>
    </location>
</feature>
<dbReference type="RefSeq" id="WP_184676971.1">
    <property type="nucleotide sequence ID" value="NZ_JACHGY010000001.1"/>
</dbReference>
<feature type="repeat" description="TPR" evidence="3">
    <location>
        <begin position="58"/>
        <end position="91"/>
    </location>
</feature>
<feature type="repeat" description="TPR" evidence="3">
    <location>
        <begin position="126"/>
        <end position="159"/>
    </location>
</feature>
<feature type="repeat" description="TPR" evidence="3">
    <location>
        <begin position="261"/>
        <end position="294"/>
    </location>
</feature>
<evidence type="ECO:0000256" key="3">
    <source>
        <dbReference type="PROSITE-ProRule" id="PRU00339"/>
    </source>
</evidence>
<organism evidence="5 6">
    <name type="scientific">Algisphaera agarilytica</name>
    <dbReference type="NCBI Taxonomy" id="1385975"/>
    <lineage>
        <taxon>Bacteria</taxon>
        <taxon>Pseudomonadati</taxon>
        <taxon>Planctomycetota</taxon>
        <taxon>Phycisphaerae</taxon>
        <taxon>Phycisphaerales</taxon>
        <taxon>Phycisphaeraceae</taxon>
        <taxon>Algisphaera</taxon>
    </lineage>
</organism>
<name>A0A7X0LK27_9BACT</name>
<comment type="caution">
    <text evidence="5">The sequence shown here is derived from an EMBL/GenBank/DDBJ whole genome shotgun (WGS) entry which is preliminary data.</text>
</comment>
<evidence type="ECO:0000313" key="5">
    <source>
        <dbReference type="EMBL" id="MBB6429389.1"/>
    </source>
</evidence>
<dbReference type="InterPro" id="IPR051685">
    <property type="entry name" value="Ycf3/AcsC/BcsC/TPR_MFPF"/>
</dbReference>
<sequence>MKHFRRYPARLVSPALCLAAAVVLQGVVGCATSTSGVRNSSGGSAASDNRSGSVKVSADQRIRAGQILKDNGQLAAALNEFNRALESNPNSVDAVMGIGSVEHAREQYEKARETYRKAVGMDENRSDARYFLGLMQQVLGEIGEAILEYQRALELNPNDPATHRDLATAYLQVGRPDLSLPHAEKAVELQPGSQPAWCNLAVTYSILGRYDDALTAYRTATEIDELDAPVLLGMGDTHLKLGNFQRAVNTLAELVRQFPSAVAHERFAYALFRVYEFDVSIQHYRRALVYDPNETNALNGLGACLLTDYLQQKNLRRKAKLYEALAAWRSSLRINPNQPQIVDLLTRYDLPD</sequence>
<dbReference type="PANTHER" id="PTHR44943">
    <property type="entry name" value="CELLULOSE SYNTHASE OPERON PROTEIN C"/>
    <property type="match status" value="1"/>
</dbReference>
<evidence type="ECO:0000313" key="6">
    <source>
        <dbReference type="Proteomes" id="UP000541810"/>
    </source>
</evidence>
<evidence type="ECO:0000256" key="1">
    <source>
        <dbReference type="ARBA" id="ARBA00022737"/>
    </source>
</evidence>
<evidence type="ECO:0000256" key="2">
    <source>
        <dbReference type="ARBA" id="ARBA00022803"/>
    </source>
</evidence>
<dbReference type="SUPFAM" id="SSF48452">
    <property type="entry name" value="TPR-like"/>
    <property type="match status" value="2"/>
</dbReference>
<dbReference type="PROSITE" id="PS50293">
    <property type="entry name" value="TPR_REGION"/>
    <property type="match status" value="1"/>
</dbReference>
<dbReference type="PROSITE" id="PS51257">
    <property type="entry name" value="PROKAR_LIPOPROTEIN"/>
    <property type="match status" value="1"/>
</dbReference>
<protein>
    <submittedName>
        <fullName evidence="5">Tetratricopeptide (TPR) repeat protein</fullName>
    </submittedName>
</protein>
<dbReference type="InterPro" id="IPR011990">
    <property type="entry name" value="TPR-like_helical_dom_sf"/>
</dbReference>
<dbReference type="PANTHER" id="PTHR44943:SF8">
    <property type="entry name" value="TPR REPEAT-CONTAINING PROTEIN MJ0263"/>
    <property type="match status" value="1"/>
</dbReference>
<dbReference type="Proteomes" id="UP000541810">
    <property type="component" value="Unassembled WGS sequence"/>
</dbReference>
<feature type="repeat" description="TPR" evidence="3">
    <location>
        <begin position="92"/>
        <end position="125"/>
    </location>
</feature>
<dbReference type="Pfam" id="PF13414">
    <property type="entry name" value="TPR_11"/>
    <property type="match status" value="1"/>
</dbReference>
<dbReference type="SMART" id="SM00028">
    <property type="entry name" value="TPR"/>
    <property type="match status" value="7"/>
</dbReference>
<dbReference type="PROSITE" id="PS50005">
    <property type="entry name" value="TPR"/>
    <property type="match status" value="6"/>
</dbReference>
<keyword evidence="6" id="KW-1185">Reference proteome</keyword>
<dbReference type="Gene3D" id="1.25.40.10">
    <property type="entry name" value="Tetratricopeptide repeat domain"/>
    <property type="match status" value="2"/>
</dbReference>
<dbReference type="InterPro" id="IPR019734">
    <property type="entry name" value="TPR_rpt"/>
</dbReference>
<feature type="repeat" description="TPR" evidence="3">
    <location>
        <begin position="160"/>
        <end position="193"/>
    </location>
</feature>
<dbReference type="AlphaFoldDB" id="A0A7X0LK27"/>
<evidence type="ECO:0000256" key="4">
    <source>
        <dbReference type="SAM" id="MobiDB-lite"/>
    </source>
</evidence>
<feature type="repeat" description="TPR" evidence="3">
    <location>
        <begin position="194"/>
        <end position="227"/>
    </location>
</feature>